<evidence type="ECO:0000313" key="1">
    <source>
        <dbReference type="EMBL" id="MXQ88923.1"/>
    </source>
</evidence>
<gene>
    <name evidence="1" type="ORF">E5288_WYG012211</name>
</gene>
<reference evidence="1" key="1">
    <citation type="submission" date="2019-10" db="EMBL/GenBank/DDBJ databases">
        <title>The sequence and de novo assembly of the wild yak genome.</title>
        <authorList>
            <person name="Liu Y."/>
        </authorList>
    </citation>
    <scope>NUCLEOTIDE SEQUENCE [LARGE SCALE GENOMIC DNA]</scope>
    <source>
        <strain evidence="1">WY2019</strain>
    </source>
</reference>
<keyword evidence="2" id="KW-1185">Reference proteome</keyword>
<name>A0A6B0RNL0_9CETA</name>
<sequence>MQLPERLCARSSFCFSRQQPPTLGGSRAMSSASMKSTCIDTFFNRMLLFPPPQQSRPVHPLGDGYIRSLENLRWKSCVCKDVHYCSSIALQTLQVSSVSDDCDELSNTSPPGDLCENCKKTQPFNKY</sequence>
<protein>
    <submittedName>
        <fullName evidence="1">Uncharacterized protein</fullName>
    </submittedName>
</protein>
<organism evidence="1 2">
    <name type="scientific">Bos mutus</name>
    <name type="common">wild yak</name>
    <dbReference type="NCBI Taxonomy" id="72004"/>
    <lineage>
        <taxon>Eukaryota</taxon>
        <taxon>Metazoa</taxon>
        <taxon>Chordata</taxon>
        <taxon>Craniata</taxon>
        <taxon>Vertebrata</taxon>
        <taxon>Euteleostomi</taxon>
        <taxon>Mammalia</taxon>
        <taxon>Eutheria</taxon>
        <taxon>Laurasiatheria</taxon>
        <taxon>Artiodactyla</taxon>
        <taxon>Ruminantia</taxon>
        <taxon>Pecora</taxon>
        <taxon>Bovidae</taxon>
        <taxon>Bovinae</taxon>
        <taxon>Bos</taxon>
    </lineage>
</organism>
<comment type="caution">
    <text evidence="1">The sequence shown here is derived from an EMBL/GenBank/DDBJ whole genome shotgun (WGS) entry which is preliminary data.</text>
</comment>
<accession>A0A6B0RNL0</accession>
<dbReference type="AlphaFoldDB" id="A0A6B0RNL0"/>
<proteinExistence type="predicted"/>
<dbReference type="EMBL" id="VBQZ03000050">
    <property type="protein sequence ID" value="MXQ88923.1"/>
    <property type="molecule type" value="Genomic_DNA"/>
</dbReference>
<evidence type="ECO:0000313" key="2">
    <source>
        <dbReference type="Proteomes" id="UP000322234"/>
    </source>
</evidence>
<dbReference type="Proteomes" id="UP000322234">
    <property type="component" value="Unassembled WGS sequence"/>
</dbReference>